<dbReference type="Pfam" id="PF25579">
    <property type="entry name" value="TPR_TRIP12_N"/>
    <property type="match status" value="1"/>
</dbReference>
<dbReference type="GO" id="GO:0016607">
    <property type="term" value="C:nuclear speck"/>
    <property type="evidence" value="ECO:0007669"/>
    <property type="project" value="TreeGrafter"/>
</dbReference>
<keyword evidence="5" id="KW-0812">Transmembrane</keyword>
<dbReference type="InterPro" id="IPR045322">
    <property type="entry name" value="HECTD1/TRIP12-like"/>
</dbReference>
<comment type="catalytic activity">
    <reaction evidence="1 4">
        <text>S-ubiquitinyl-[E2 ubiquitin-conjugating enzyme]-L-cysteine + [acceptor protein]-L-lysine = [E2 ubiquitin-conjugating enzyme]-L-cysteine + N(6)-ubiquitinyl-[acceptor protein]-L-lysine.</text>
        <dbReference type="EC" id="2.3.2.26"/>
    </reaction>
</comment>
<keyword evidence="5" id="KW-0472">Membrane</keyword>
<evidence type="ECO:0000256" key="3">
    <source>
        <dbReference type="ARBA" id="ARBA00022679"/>
    </source>
</evidence>
<sequence>MLKFCMLFLLCILRLFLFLSFLSLLFFFSFSLCFSPSLSFSLPPSLPSVFLPYLPPSFPPSLLPFLFPLLSPLFFILLCSKAQQLLQGLQASDESQQLQAVIEMCQLLVMGNEETLGGFPVKSVVPALITLLQMEHNFDIMNHACRALTYMMEALPRSSAVVVDAIPVFLEKLQVIQCIDVAEQALTALEMLSRRHSKAILQAGGLADCLLYLEFFSINAQRNALAIAANCCQSITPDEFHFVADSLPLLTQRLTHQVKYEPILHIMK</sequence>
<accession>A0A8C0XJ55</accession>
<dbReference type="PANTHER" id="PTHR45670">
    <property type="entry name" value="E3 UBIQUITIN-PROTEIN LIGASE TRIP12"/>
    <property type="match status" value="1"/>
</dbReference>
<evidence type="ECO:0000256" key="1">
    <source>
        <dbReference type="ARBA" id="ARBA00000885"/>
    </source>
</evidence>
<dbReference type="Gene3D" id="1.25.10.10">
    <property type="entry name" value="Leucine-rich Repeat Variant"/>
    <property type="match status" value="1"/>
</dbReference>
<evidence type="ECO:0000313" key="7">
    <source>
        <dbReference type="Ensembl" id="ENSCCNP00000029050.1"/>
    </source>
</evidence>
<keyword evidence="4" id="KW-0833">Ubl conjugation pathway</keyword>
<evidence type="ECO:0000256" key="5">
    <source>
        <dbReference type="SAM" id="Phobius"/>
    </source>
</evidence>
<reference evidence="7" key="1">
    <citation type="submission" date="2023-09" db="UniProtKB">
        <authorList>
            <consortium name="Ensembl"/>
        </authorList>
    </citation>
    <scope>IDENTIFICATION</scope>
</reference>
<dbReference type="AlphaFoldDB" id="A0A8C0XJ55"/>
<dbReference type="InterPro" id="IPR016024">
    <property type="entry name" value="ARM-type_fold"/>
</dbReference>
<dbReference type="GO" id="GO:0000209">
    <property type="term" value="P:protein polyubiquitination"/>
    <property type="evidence" value="ECO:0007669"/>
    <property type="project" value="TreeGrafter"/>
</dbReference>
<protein>
    <recommendedName>
        <fullName evidence="4">E3 ubiquitin-protein ligase</fullName>
        <ecNumber evidence="4">2.3.2.26</ecNumber>
    </recommendedName>
</protein>
<comment type="pathway">
    <text evidence="2 4">Protein modification; protein ubiquitination.</text>
</comment>
<dbReference type="GO" id="GO:0006974">
    <property type="term" value="P:DNA damage response"/>
    <property type="evidence" value="ECO:0007669"/>
    <property type="project" value="TreeGrafter"/>
</dbReference>
<dbReference type="GO" id="GO:0043161">
    <property type="term" value="P:proteasome-mediated ubiquitin-dependent protein catabolic process"/>
    <property type="evidence" value="ECO:0007669"/>
    <property type="project" value="TreeGrafter"/>
</dbReference>
<proteinExistence type="inferred from homology"/>
<dbReference type="SUPFAM" id="SSF48371">
    <property type="entry name" value="ARM repeat"/>
    <property type="match status" value="1"/>
</dbReference>
<keyword evidence="3 4" id="KW-0808">Transferase</keyword>
<dbReference type="Ensembl" id="ENSCCNT00000036638.1">
    <property type="protein sequence ID" value="ENSCCNP00000029050.1"/>
    <property type="gene ID" value="ENSCCNG00000027891.1"/>
</dbReference>
<evidence type="ECO:0000256" key="2">
    <source>
        <dbReference type="ARBA" id="ARBA00004906"/>
    </source>
</evidence>
<name>A0A8C0XJ55_CASCN</name>
<dbReference type="GO" id="GO:0061630">
    <property type="term" value="F:ubiquitin protein ligase activity"/>
    <property type="evidence" value="ECO:0007669"/>
    <property type="project" value="UniProtKB-UniRule"/>
</dbReference>
<dbReference type="EC" id="2.3.2.26" evidence="4"/>
<dbReference type="PANTHER" id="PTHR45670:SF13">
    <property type="entry name" value="E3 UBIQUITIN-PROTEIN LIGASE TRIP12"/>
    <property type="match status" value="1"/>
</dbReference>
<dbReference type="InterPro" id="IPR057948">
    <property type="entry name" value="TPR_TRIP12_N"/>
</dbReference>
<dbReference type="InterPro" id="IPR011989">
    <property type="entry name" value="ARM-like"/>
</dbReference>
<comment type="function">
    <text evidence="4">E3 ubiquitin-protein ligase which accepts ubiquitin from an E2 ubiquitin-conjugating enzyme in the form of a thioester and then directly transfers the ubiquitin to targeted substrates.</text>
</comment>
<keyword evidence="5" id="KW-1133">Transmembrane helix</keyword>
<comment type="similarity">
    <text evidence="4">Belongs to the UPL family. K-HECT subfamily.</text>
</comment>
<feature type="transmembrane region" description="Helical" evidence="5">
    <location>
        <begin position="57"/>
        <end position="79"/>
    </location>
</feature>
<feature type="domain" description="E3 ubiquitin-protein ligase TRIP12-like TPR repeats" evidence="6">
    <location>
        <begin position="81"/>
        <end position="202"/>
    </location>
</feature>
<organism evidence="7">
    <name type="scientific">Castor canadensis</name>
    <name type="common">American beaver</name>
    <dbReference type="NCBI Taxonomy" id="51338"/>
    <lineage>
        <taxon>Eukaryota</taxon>
        <taxon>Metazoa</taxon>
        <taxon>Chordata</taxon>
        <taxon>Craniata</taxon>
        <taxon>Vertebrata</taxon>
        <taxon>Euteleostomi</taxon>
        <taxon>Mammalia</taxon>
        <taxon>Eutheria</taxon>
        <taxon>Euarchontoglires</taxon>
        <taxon>Glires</taxon>
        <taxon>Rodentia</taxon>
        <taxon>Castorimorpha</taxon>
        <taxon>Castoridae</taxon>
        <taxon>Castor</taxon>
    </lineage>
</organism>
<dbReference type="UniPathway" id="UPA00143"/>
<evidence type="ECO:0000256" key="4">
    <source>
        <dbReference type="RuleBase" id="RU369009"/>
    </source>
</evidence>
<evidence type="ECO:0000259" key="6">
    <source>
        <dbReference type="Pfam" id="PF25579"/>
    </source>
</evidence>